<protein>
    <submittedName>
        <fullName evidence="2">Uncharacterized protein</fullName>
    </submittedName>
</protein>
<evidence type="ECO:0000313" key="2">
    <source>
        <dbReference type="EMBL" id="KIJ14183.1"/>
    </source>
</evidence>
<evidence type="ECO:0000313" key="3">
    <source>
        <dbReference type="Proteomes" id="UP000053647"/>
    </source>
</evidence>
<evidence type="ECO:0000256" key="1">
    <source>
        <dbReference type="SAM" id="MobiDB-lite"/>
    </source>
</evidence>
<feature type="region of interest" description="Disordered" evidence="1">
    <location>
        <begin position="1"/>
        <end position="20"/>
    </location>
</feature>
<sequence>MDIVPQPADVPNDSEQDQAEEGISEALRGISVLEGRTLIEANVDVNGDFVNPSGIRQRIEQAATQILAIKSSDEYKELISSISTWTQLEKESERISSVVRKFFQFVMLSHRWQKYEVTLRDIQGYTREAAVGITTEDEDNAYSLCGIFDLQLPVFYGEKKEKALGRLLEAIITRSGDMSVLQWTGKSSSYHSCLPYDISSFQSLPFTFTPSHENMDRLSVSELKEKAPQALEHAIGLYDRLTGSESVAPLFTNARLTLSSIVHPVTINEIPSNQSIQ</sequence>
<gene>
    <name evidence="2" type="ORF">PAXINDRAFT_13093</name>
</gene>
<reference evidence="3" key="2">
    <citation type="submission" date="2015-01" db="EMBL/GenBank/DDBJ databases">
        <title>Evolutionary Origins and Diversification of the Mycorrhizal Mutualists.</title>
        <authorList>
            <consortium name="DOE Joint Genome Institute"/>
            <consortium name="Mycorrhizal Genomics Consortium"/>
            <person name="Kohler A."/>
            <person name="Kuo A."/>
            <person name="Nagy L.G."/>
            <person name="Floudas D."/>
            <person name="Copeland A."/>
            <person name="Barry K.W."/>
            <person name="Cichocki N."/>
            <person name="Veneault-Fourrey C."/>
            <person name="LaButti K."/>
            <person name="Lindquist E.A."/>
            <person name="Lipzen A."/>
            <person name="Lundell T."/>
            <person name="Morin E."/>
            <person name="Murat C."/>
            <person name="Riley R."/>
            <person name="Ohm R."/>
            <person name="Sun H."/>
            <person name="Tunlid A."/>
            <person name="Henrissat B."/>
            <person name="Grigoriev I.V."/>
            <person name="Hibbett D.S."/>
            <person name="Martin F."/>
        </authorList>
    </citation>
    <scope>NUCLEOTIDE SEQUENCE [LARGE SCALE GENOMIC DNA]</scope>
    <source>
        <strain evidence="3">ATCC 200175</strain>
    </source>
</reference>
<dbReference type="PANTHER" id="PTHR10622:SF10">
    <property type="entry name" value="HET DOMAIN-CONTAINING PROTEIN"/>
    <property type="match status" value="1"/>
</dbReference>
<reference evidence="2 3" key="1">
    <citation type="submission" date="2014-06" db="EMBL/GenBank/DDBJ databases">
        <authorList>
            <consortium name="DOE Joint Genome Institute"/>
            <person name="Kuo A."/>
            <person name="Kohler A."/>
            <person name="Nagy L.G."/>
            <person name="Floudas D."/>
            <person name="Copeland A."/>
            <person name="Barry K.W."/>
            <person name="Cichocki N."/>
            <person name="Veneault-Fourrey C."/>
            <person name="LaButti K."/>
            <person name="Lindquist E.A."/>
            <person name="Lipzen A."/>
            <person name="Lundell T."/>
            <person name="Morin E."/>
            <person name="Murat C."/>
            <person name="Sun H."/>
            <person name="Tunlid A."/>
            <person name="Henrissat B."/>
            <person name="Grigoriev I.V."/>
            <person name="Hibbett D.S."/>
            <person name="Martin F."/>
            <person name="Nordberg H.P."/>
            <person name="Cantor M.N."/>
            <person name="Hua S.X."/>
        </authorList>
    </citation>
    <scope>NUCLEOTIDE SEQUENCE [LARGE SCALE GENOMIC DNA]</scope>
    <source>
        <strain evidence="2 3">ATCC 200175</strain>
    </source>
</reference>
<keyword evidence="3" id="KW-1185">Reference proteome</keyword>
<proteinExistence type="predicted"/>
<organism evidence="2 3">
    <name type="scientific">Paxillus involutus ATCC 200175</name>
    <dbReference type="NCBI Taxonomy" id="664439"/>
    <lineage>
        <taxon>Eukaryota</taxon>
        <taxon>Fungi</taxon>
        <taxon>Dikarya</taxon>
        <taxon>Basidiomycota</taxon>
        <taxon>Agaricomycotina</taxon>
        <taxon>Agaricomycetes</taxon>
        <taxon>Agaricomycetidae</taxon>
        <taxon>Boletales</taxon>
        <taxon>Paxilineae</taxon>
        <taxon>Paxillaceae</taxon>
        <taxon>Paxillus</taxon>
    </lineage>
</organism>
<dbReference type="HOGENOM" id="CLU_1005107_0_0_1"/>
<dbReference type="OrthoDB" id="2691029at2759"/>
<dbReference type="EMBL" id="KN819345">
    <property type="protein sequence ID" value="KIJ14183.1"/>
    <property type="molecule type" value="Genomic_DNA"/>
</dbReference>
<name>A0A0C9TVB7_PAXIN</name>
<dbReference type="PANTHER" id="PTHR10622">
    <property type="entry name" value="HET DOMAIN-CONTAINING PROTEIN"/>
    <property type="match status" value="1"/>
</dbReference>
<dbReference type="Proteomes" id="UP000053647">
    <property type="component" value="Unassembled WGS sequence"/>
</dbReference>
<accession>A0A0C9TVB7</accession>
<dbReference type="AlphaFoldDB" id="A0A0C9TVB7"/>